<dbReference type="PANTHER" id="PTHR43711">
    <property type="entry name" value="TWO-COMPONENT HISTIDINE KINASE"/>
    <property type="match status" value="1"/>
</dbReference>
<feature type="domain" description="Histidine kinase" evidence="7">
    <location>
        <begin position="250"/>
        <end position="395"/>
    </location>
</feature>
<dbReference type="GO" id="GO:0000155">
    <property type="term" value="F:phosphorelay sensor kinase activity"/>
    <property type="evidence" value="ECO:0007669"/>
    <property type="project" value="InterPro"/>
</dbReference>
<reference evidence="8 9" key="1">
    <citation type="journal article" date="2016" name="Nat. Commun.">
        <title>Thousands of microbial genomes shed light on interconnected biogeochemical processes in an aquifer system.</title>
        <authorList>
            <person name="Anantharaman K."/>
            <person name="Brown C.T."/>
            <person name="Hug L.A."/>
            <person name="Sharon I."/>
            <person name="Castelle C.J."/>
            <person name="Probst A.J."/>
            <person name="Thomas B.C."/>
            <person name="Singh A."/>
            <person name="Wilkins M.J."/>
            <person name="Karaoz U."/>
            <person name="Brodie E.L."/>
            <person name="Williams K.H."/>
            <person name="Hubbard S.S."/>
            <person name="Banfield J.F."/>
        </authorList>
    </citation>
    <scope>NUCLEOTIDE SEQUENCE [LARGE SCALE GENOMIC DNA]</scope>
</reference>
<dbReference type="EMBL" id="MFVL01000019">
    <property type="protein sequence ID" value="OGJ01431.1"/>
    <property type="molecule type" value="Genomic_DNA"/>
</dbReference>
<feature type="transmembrane region" description="Helical" evidence="6">
    <location>
        <begin position="37"/>
        <end position="54"/>
    </location>
</feature>
<keyword evidence="4" id="KW-0418">Kinase</keyword>
<dbReference type="AlphaFoldDB" id="A0A1F6Y4X5"/>
<feature type="transmembrane region" description="Helical" evidence="6">
    <location>
        <begin position="107"/>
        <end position="130"/>
    </location>
</feature>
<dbReference type="EC" id="2.7.13.3" evidence="2"/>
<name>A0A1F6Y4X5_9BACT</name>
<gene>
    <name evidence="8" type="ORF">A3I23_03685</name>
</gene>
<evidence type="ECO:0000256" key="1">
    <source>
        <dbReference type="ARBA" id="ARBA00000085"/>
    </source>
</evidence>
<dbReference type="PROSITE" id="PS50109">
    <property type="entry name" value="HIS_KIN"/>
    <property type="match status" value="1"/>
</dbReference>
<dbReference type="Proteomes" id="UP000177693">
    <property type="component" value="Unassembled WGS sequence"/>
</dbReference>
<evidence type="ECO:0000256" key="5">
    <source>
        <dbReference type="ARBA" id="ARBA00023012"/>
    </source>
</evidence>
<protein>
    <recommendedName>
        <fullName evidence="2">histidine kinase</fullName>
        <ecNumber evidence="2">2.7.13.3</ecNumber>
    </recommendedName>
</protein>
<comment type="caution">
    <text evidence="8">The sequence shown here is derived from an EMBL/GenBank/DDBJ whole genome shotgun (WGS) entry which is preliminary data.</text>
</comment>
<evidence type="ECO:0000256" key="2">
    <source>
        <dbReference type="ARBA" id="ARBA00012438"/>
    </source>
</evidence>
<sequence>MFFWSLQILVEPLVYLMCFYLVYLFVKNRDLSFKWKLLGIFLYSPIVLLLSFQYNLQGVNLADCTAIEGFIAQYFTYIIESIFILSIVVFTAFEVKKISNVSRRKEIIIFGLGILLFLIAFSSGNIIGSFTENWTLAQAGLIGMPVFIGFLAYLIVRFHTFNIKLIATQALVFALGFLVIAILFIRKIENVRIVVIFTLLFVIALGYALVKSVKKEIQQKEELEKLSTYLAEANKKLKTFDILKSKFLSLASHQLRNPISAIISCTSMFLDGSFGKIDDTQKNMLSQMYDRAKGMNDDVEKYLTIAKVDQGGLQYNLEKLDLGDFAKNITEQQKLAVEKRKLSISFGTDGQSSYFVSGDKVQLKQVFQNLIDNAMKFTKEGWIKVKLSKVEGGKK</sequence>
<feature type="transmembrane region" description="Helical" evidence="6">
    <location>
        <begin position="163"/>
        <end position="185"/>
    </location>
</feature>
<evidence type="ECO:0000259" key="7">
    <source>
        <dbReference type="PROSITE" id="PS50109"/>
    </source>
</evidence>
<dbReference type="InterPro" id="IPR005467">
    <property type="entry name" value="His_kinase_dom"/>
</dbReference>
<feature type="transmembrane region" description="Helical" evidence="6">
    <location>
        <begin position="191"/>
        <end position="210"/>
    </location>
</feature>
<dbReference type="InterPro" id="IPR036097">
    <property type="entry name" value="HisK_dim/P_sf"/>
</dbReference>
<proteinExistence type="predicted"/>
<keyword evidence="6" id="KW-0472">Membrane</keyword>
<dbReference type="InterPro" id="IPR036890">
    <property type="entry name" value="HATPase_C_sf"/>
</dbReference>
<evidence type="ECO:0000256" key="4">
    <source>
        <dbReference type="ARBA" id="ARBA00022777"/>
    </source>
</evidence>
<evidence type="ECO:0000313" key="8">
    <source>
        <dbReference type="EMBL" id="OGJ01431.1"/>
    </source>
</evidence>
<keyword evidence="6" id="KW-0812">Transmembrane</keyword>
<dbReference type="InterPro" id="IPR050736">
    <property type="entry name" value="Sensor_HK_Regulatory"/>
</dbReference>
<dbReference type="SMART" id="SM00388">
    <property type="entry name" value="HisKA"/>
    <property type="match status" value="1"/>
</dbReference>
<feature type="transmembrane region" description="Helical" evidence="6">
    <location>
        <begin position="74"/>
        <end position="95"/>
    </location>
</feature>
<evidence type="ECO:0000256" key="3">
    <source>
        <dbReference type="ARBA" id="ARBA00022679"/>
    </source>
</evidence>
<accession>A0A1F6Y4X5</accession>
<keyword evidence="3" id="KW-0808">Transferase</keyword>
<keyword evidence="6" id="KW-1133">Transmembrane helix</keyword>
<dbReference type="CDD" id="cd00082">
    <property type="entry name" value="HisKA"/>
    <property type="match status" value="1"/>
</dbReference>
<feature type="transmembrane region" description="Helical" evidence="6">
    <location>
        <begin position="136"/>
        <end position="156"/>
    </location>
</feature>
<feature type="transmembrane region" description="Helical" evidence="6">
    <location>
        <begin position="6"/>
        <end position="25"/>
    </location>
</feature>
<dbReference type="SUPFAM" id="SSF47384">
    <property type="entry name" value="Homodimeric domain of signal transducing histidine kinase"/>
    <property type="match status" value="1"/>
</dbReference>
<evidence type="ECO:0000313" key="9">
    <source>
        <dbReference type="Proteomes" id="UP000177693"/>
    </source>
</evidence>
<dbReference type="PANTHER" id="PTHR43711:SF1">
    <property type="entry name" value="HISTIDINE KINASE 1"/>
    <property type="match status" value="1"/>
</dbReference>
<dbReference type="Pfam" id="PF00512">
    <property type="entry name" value="HisKA"/>
    <property type="match status" value="1"/>
</dbReference>
<dbReference type="SUPFAM" id="SSF55874">
    <property type="entry name" value="ATPase domain of HSP90 chaperone/DNA topoisomerase II/histidine kinase"/>
    <property type="match status" value="1"/>
</dbReference>
<organism evidence="8 9">
    <name type="scientific">Candidatus Nomurabacteria bacterium RIFCSPLOWO2_02_FULL_40_67</name>
    <dbReference type="NCBI Taxonomy" id="1801787"/>
    <lineage>
        <taxon>Bacteria</taxon>
        <taxon>Candidatus Nomuraibacteriota</taxon>
    </lineage>
</organism>
<keyword evidence="5" id="KW-0902">Two-component regulatory system</keyword>
<dbReference type="Gene3D" id="1.10.287.130">
    <property type="match status" value="1"/>
</dbReference>
<dbReference type="Gene3D" id="3.30.565.10">
    <property type="entry name" value="Histidine kinase-like ATPase, C-terminal domain"/>
    <property type="match status" value="1"/>
</dbReference>
<comment type="catalytic activity">
    <reaction evidence="1">
        <text>ATP + protein L-histidine = ADP + protein N-phospho-L-histidine.</text>
        <dbReference type="EC" id="2.7.13.3"/>
    </reaction>
</comment>
<evidence type="ECO:0000256" key="6">
    <source>
        <dbReference type="SAM" id="Phobius"/>
    </source>
</evidence>
<dbReference type="InterPro" id="IPR003661">
    <property type="entry name" value="HisK_dim/P_dom"/>
</dbReference>